<dbReference type="PANTHER" id="PTHR30204">
    <property type="entry name" value="REDOX-CYCLING DRUG-SENSING TRANSCRIPTIONAL ACTIVATOR SOXR"/>
    <property type="match status" value="1"/>
</dbReference>
<sequence>MTTQRRQMQIGEVAERTGLSLRTIRHYESVGLITPSARSKGGFRLYTEADVERLMVVRRMKPLDFSLEEMRELLQLLDRLTTDDRRMDTTERERLRERLDAYHKITEARCETLRARLLAAEDFAATLRRHLHDSA</sequence>
<keyword evidence="4" id="KW-1185">Reference proteome</keyword>
<dbReference type="InterPro" id="IPR009061">
    <property type="entry name" value="DNA-bd_dom_put_sf"/>
</dbReference>
<dbReference type="PROSITE" id="PS00552">
    <property type="entry name" value="HTH_MERR_1"/>
    <property type="match status" value="1"/>
</dbReference>
<dbReference type="SMART" id="SM00422">
    <property type="entry name" value="HTH_MERR"/>
    <property type="match status" value="1"/>
</dbReference>
<dbReference type="PROSITE" id="PS50937">
    <property type="entry name" value="HTH_MERR_2"/>
    <property type="match status" value="1"/>
</dbReference>
<accession>A0A1I1IE57</accession>
<protein>
    <submittedName>
        <fullName evidence="3">DNA-binding transcriptional regulator, MerR family</fullName>
    </submittedName>
</protein>
<keyword evidence="1 3" id="KW-0238">DNA-binding</keyword>
<dbReference type="Proteomes" id="UP000199207">
    <property type="component" value="Unassembled WGS sequence"/>
</dbReference>
<organism evidence="3 4">
    <name type="scientific">Streptomyces aidingensis</name>
    <dbReference type="NCBI Taxonomy" id="910347"/>
    <lineage>
        <taxon>Bacteria</taxon>
        <taxon>Bacillati</taxon>
        <taxon>Actinomycetota</taxon>
        <taxon>Actinomycetes</taxon>
        <taxon>Kitasatosporales</taxon>
        <taxon>Streptomycetaceae</taxon>
        <taxon>Streptomyces</taxon>
    </lineage>
</organism>
<dbReference type="Pfam" id="PF13411">
    <property type="entry name" value="MerR_1"/>
    <property type="match status" value="1"/>
</dbReference>
<evidence type="ECO:0000256" key="1">
    <source>
        <dbReference type="ARBA" id="ARBA00023125"/>
    </source>
</evidence>
<dbReference type="AlphaFoldDB" id="A0A1I1IE57"/>
<evidence type="ECO:0000313" key="3">
    <source>
        <dbReference type="EMBL" id="SFC34514.1"/>
    </source>
</evidence>
<gene>
    <name evidence="3" type="ORF">SAMN05421773_10318</name>
</gene>
<proteinExistence type="predicted"/>
<name>A0A1I1IE57_9ACTN</name>
<dbReference type="PRINTS" id="PR00040">
    <property type="entry name" value="HTHMERR"/>
</dbReference>
<dbReference type="Gene3D" id="1.10.1660.10">
    <property type="match status" value="1"/>
</dbReference>
<dbReference type="STRING" id="910347.SAMN05421773_10318"/>
<dbReference type="EMBL" id="FOLM01000003">
    <property type="protein sequence ID" value="SFC34514.1"/>
    <property type="molecule type" value="Genomic_DNA"/>
</dbReference>
<dbReference type="GO" id="GO:0003677">
    <property type="term" value="F:DNA binding"/>
    <property type="evidence" value="ECO:0007669"/>
    <property type="project" value="UniProtKB-KW"/>
</dbReference>
<feature type="domain" description="HTH merR-type" evidence="2">
    <location>
        <begin position="7"/>
        <end position="76"/>
    </location>
</feature>
<dbReference type="InterPro" id="IPR047057">
    <property type="entry name" value="MerR_fam"/>
</dbReference>
<dbReference type="PANTHER" id="PTHR30204:SF93">
    <property type="entry name" value="HTH MERR-TYPE DOMAIN-CONTAINING PROTEIN"/>
    <property type="match status" value="1"/>
</dbReference>
<dbReference type="SUPFAM" id="SSF46955">
    <property type="entry name" value="Putative DNA-binding domain"/>
    <property type="match status" value="1"/>
</dbReference>
<dbReference type="InterPro" id="IPR000551">
    <property type="entry name" value="MerR-type_HTH_dom"/>
</dbReference>
<evidence type="ECO:0000313" key="4">
    <source>
        <dbReference type="Proteomes" id="UP000199207"/>
    </source>
</evidence>
<dbReference type="GO" id="GO:0003700">
    <property type="term" value="F:DNA-binding transcription factor activity"/>
    <property type="evidence" value="ECO:0007669"/>
    <property type="project" value="InterPro"/>
</dbReference>
<reference evidence="3 4" key="1">
    <citation type="submission" date="2016-10" db="EMBL/GenBank/DDBJ databases">
        <authorList>
            <person name="de Groot N.N."/>
        </authorList>
    </citation>
    <scope>NUCLEOTIDE SEQUENCE [LARGE SCALE GENOMIC DNA]</scope>
    <source>
        <strain evidence="3 4">CGMCC 4.5739</strain>
    </source>
</reference>
<evidence type="ECO:0000259" key="2">
    <source>
        <dbReference type="PROSITE" id="PS50937"/>
    </source>
</evidence>